<feature type="transmembrane region" description="Helical" evidence="6">
    <location>
        <begin position="206"/>
        <end position="229"/>
    </location>
</feature>
<dbReference type="Proteomes" id="UP000811545">
    <property type="component" value="Unassembled WGS sequence"/>
</dbReference>
<name>A0A9E2BND7_PSYF1</name>
<protein>
    <recommendedName>
        <fullName evidence="9">Polysaccharide biosynthesis protein C-terminal domain-containing protein</fullName>
    </recommendedName>
</protein>
<evidence type="ECO:0008006" key="9">
    <source>
        <dbReference type="Google" id="ProtNLM"/>
    </source>
</evidence>
<evidence type="ECO:0000256" key="3">
    <source>
        <dbReference type="ARBA" id="ARBA00022692"/>
    </source>
</evidence>
<feature type="transmembrane region" description="Helical" evidence="6">
    <location>
        <begin position="82"/>
        <end position="102"/>
    </location>
</feature>
<feature type="transmembrane region" description="Helical" evidence="6">
    <location>
        <begin position="327"/>
        <end position="345"/>
    </location>
</feature>
<evidence type="ECO:0000256" key="5">
    <source>
        <dbReference type="ARBA" id="ARBA00023136"/>
    </source>
</evidence>
<dbReference type="AlphaFoldDB" id="A0A9E2BND7"/>
<gene>
    <name evidence="7" type="ORF">DDT42_02051</name>
</gene>
<feature type="transmembrane region" description="Helical" evidence="6">
    <location>
        <begin position="161"/>
        <end position="185"/>
    </location>
</feature>
<keyword evidence="2" id="KW-1003">Cell membrane</keyword>
<organism evidence="7 8">
    <name type="scientific">Psychracetigena formicireducens</name>
    <dbReference type="NCBI Taxonomy" id="2986056"/>
    <lineage>
        <taxon>Bacteria</taxon>
        <taxon>Bacillati</taxon>
        <taxon>Candidatus Lithacetigenota</taxon>
        <taxon>Candidatus Psychracetigena</taxon>
    </lineage>
</organism>
<dbReference type="InterPro" id="IPR050833">
    <property type="entry name" value="Poly_Biosynth_Transport"/>
</dbReference>
<feature type="transmembrane region" description="Helical" evidence="6">
    <location>
        <begin position="122"/>
        <end position="141"/>
    </location>
</feature>
<proteinExistence type="predicted"/>
<dbReference type="PANTHER" id="PTHR30250">
    <property type="entry name" value="PST FAMILY PREDICTED COLANIC ACID TRANSPORTER"/>
    <property type="match status" value="1"/>
</dbReference>
<accession>A0A9E2BND7</accession>
<feature type="transmembrane region" description="Helical" evidence="6">
    <location>
        <begin position="25"/>
        <end position="42"/>
    </location>
</feature>
<reference evidence="7 8" key="1">
    <citation type="journal article" date="2021" name="bioRxiv">
        <title>Unique metabolic strategies in Hadean analogues reveal hints for primordial physiology.</title>
        <authorList>
            <person name="Nobu M.K."/>
            <person name="Nakai R."/>
            <person name="Tamazawa S."/>
            <person name="Mori H."/>
            <person name="Toyoda A."/>
            <person name="Ijiri A."/>
            <person name="Suzuki S."/>
            <person name="Kurokawa K."/>
            <person name="Kamagata Y."/>
            <person name="Tamaki H."/>
        </authorList>
    </citation>
    <scope>NUCLEOTIDE SEQUENCE [LARGE SCALE GENOMIC DNA]</scope>
    <source>
        <strain evidence="7">BS525</strain>
    </source>
</reference>
<keyword evidence="3 6" id="KW-0812">Transmembrane</keyword>
<dbReference type="PANTHER" id="PTHR30250:SF27">
    <property type="entry name" value="POLYSACCHARIDE BIOSYNTHESIS PROTEIN"/>
    <property type="match status" value="1"/>
</dbReference>
<keyword evidence="5 6" id="KW-0472">Membrane</keyword>
<evidence type="ECO:0000313" key="7">
    <source>
        <dbReference type="EMBL" id="MBT9146169.1"/>
    </source>
</evidence>
<evidence type="ECO:0000256" key="2">
    <source>
        <dbReference type="ARBA" id="ARBA00022475"/>
    </source>
</evidence>
<evidence type="ECO:0000256" key="4">
    <source>
        <dbReference type="ARBA" id="ARBA00022989"/>
    </source>
</evidence>
<evidence type="ECO:0000256" key="1">
    <source>
        <dbReference type="ARBA" id="ARBA00004651"/>
    </source>
</evidence>
<evidence type="ECO:0000313" key="8">
    <source>
        <dbReference type="Proteomes" id="UP000811545"/>
    </source>
</evidence>
<feature type="transmembrane region" description="Helical" evidence="6">
    <location>
        <begin position="357"/>
        <end position="376"/>
    </location>
</feature>
<keyword evidence="4 6" id="KW-1133">Transmembrane helix</keyword>
<feature type="transmembrane region" description="Helical" evidence="6">
    <location>
        <begin position="293"/>
        <end position="315"/>
    </location>
</feature>
<sequence>MGAIFYFSSEWVATTIFKIEKLGEVIRIFSFGAPFMATMLVAATATRGFQKMQYFVYIVNIFQPLTKLCLILIFYWVGLELYGVATVISVALGLLLAIIFYIKGVFPELIGSIRPLFETRKLLKFSIPMFFSALIGFFFMYTDVLMLGYLRSQSEVGVYRVASQISLFLAMVLSALTSIFAPIIAELYDRKEMSRLNSLFKVVTKWGFNISIPIFLIMVFLSEDILSAFGPEFIGGWHVLIILALAYFIQVSTGDVGWVLAMCGRQKLWSYIMAMIATLNIGLNLLLISKFGITGAAMATGISIVGLHLVGLVAVRRLLGLSPFDRRYLKGLAAGLVASTFALALKSLDISQDSIVFPLFLSFSVVGVYILMLFVFRLDEEDKTILGVLRRKALVFWGGNRYAK</sequence>
<feature type="transmembrane region" description="Helical" evidence="6">
    <location>
        <begin position="268"/>
        <end position="287"/>
    </location>
</feature>
<feature type="transmembrane region" description="Helical" evidence="6">
    <location>
        <begin position="54"/>
        <end position="76"/>
    </location>
</feature>
<comment type="subcellular location">
    <subcellularLocation>
        <location evidence="1">Cell membrane</location>
        <topology evidence="1">Multi-pass membrane protein</topology>
    </subcellularLocation>
</comment>
<feature type="transmembrane region" description="Helical" evidence="6">
    <location>
        <begin position="235"/>
        <end position="261"/>
    </location>
</feature>
<dbReference type="EMBL" id="QLTW01000356">
    <property type="protein sequence ID" value="MBT9146169.1"/>
    <property type="molecule type" value="Genomic_DNA"/>
</dbReference>
<dbReference type="GO" id="GO:0005886">
    <property type="term" value="C:plasma membrane"/>
    <property type="evidence" value="ECO:0007669"/>
    <property type="project" value="UniProtKB-SubCell"/>
</dbReference>
<dbReference type="InterPro" id="IPR002797">
    <property type="entry name" value="Polysacc_synth"/>
</dbReference>
<evidence type="ECO:0000256" key="6">
    <source>
        <dbReference type="SAM" id="Phobius"/>
    </source>
</evidence>
<comment type="caution">
    <text evidence="7">The sequence shown here is derived from an EMBL/GenBank/DDBJ whole genome shotgun (WGS) entry which is preliminary data.</text>
</comment>
<dbReference type="Pfam" id="PF01943">
    <property type="entry name" value="Polysacc_synt"/>
    <property type="match status" value="1"/>
</dbReference>